<dbReference type="PROSITE" id="PS00622">
    <property type="entry name" value="HTH_LUXR_1"/>
    <property type="match status" value="1"/>
</dbReference>
<name>A0ABN2NPK2_9PSEU</name>
<dbReference type="InterPro" id="IPR036388">
    <property type="entry name" value="WH-like_DNA-bd_sf"/>
</dbReference>
<dbReference type="SUPFAM" id="SSF52540">
    <property type="entry name" value="P-loop containing nucleoside triphosphate hydrolases"/>
    <property type="match status" value="1"/>
</dbReference>
<dbReference type="SUPFAM" id="SSF46894">
    <property type="entry name" value="C-terminal effector domain of the bipartite response regulators"/>
    <property type="match status" value="1"/>
</dbReference>
<feature type="compositionally biased region" description="Gly residues" evidence="3">
    <location>
        <begin position="528"/>
        <end position="546"/>
    </location>
</feature>
<dbReference type="EMBL" id="BAAAQK010000028">
    <property type="protein sequence ID" value="GAA1878745.1"/>
    <property type="molecule type" value="Genomic_DNA"/>
</dbReference>
<evidence type="ECO:0000259" key="4">
    <source>
        <dbReference type="PROSITE" id="PS50043"/>
    </source>
</evidence>
<dbReference type="InterPro" id="IPR000792">
    <property type="entry name" value="Tscrpt_reg_LuxR_C"/>
</dbReference>
<dbReference type="InterPro" id="IPR027417">
    <property type="entry name" value="P-loop_NTPase"/>
</dbReference>
<keyword evidence="2" id="KW-0067">ATP-binding</keyword>
<keyword evidence="1" id="KW-0547">Nucleotide-binding</keyword>
<proteinExistence type="predicted"/>
<evidence type="ECO:0000256" key="2">
    <source>
        <dbReference type="ARBA" id="ARBA00022840"/>
    </source>
</evidence>
<keyword evidence="6" id="KW-1185">Reference proteome</keyword>
<dbReference type="Pfam" id="PF00196">
    <property type="entry name" value="GerE"/>
    <property type="match status" value="1"/>
</dbReference>
<comment type="caution">
    <text evidence="5">The sequence shown here is derived from an EMBL/GenBank/DDBJ whole genome shotgun (WGS) entry which is preliminary data.</text>
</comment>
<evidence type="ECO:0000313" key="6">
    <source>
        <dbReference type="Proteomes" id="UP001500449"/>
    </source>
</evidence>
<evidence type="ECO:0000313" key="5">
    <source>
        <dbReference type="EMBL" id="GAA1878745.1"/>
    </source>
</evidence>
<evidence type="ECO:0000256" key="1">
    <source>
        <dbReference type="ARBA" id="ARBA00022741"/>
    </source>
</evidence>
<feature type="region of interest" description="Disordered" evidence="3">
    <location>
        <begin position="932"/>
        <end position="977"/>
    </location>
</feature>
<dbReference type="CDD" id="cd06170">
    <property type="entry name" value="LuxR_C_like"/>
    <property type="match status" value="1"/>
</dbReference>
<dbReference type="Pfam" id="PF13191">
    <property type="entry name" value="AAA_16"/>
    <property type="match status" value="1"/>
</dbReference>
<dbReference type="SMART" id="SM00421">
    <property type="entry name" value="HTH_LUXR"/>
    <property type="match status" value="1"/>
</dbReference>
<dbReference type="PROSITE" id="PS50043">
    <property type="entry name" value="HTH_LUXR_2"/>
    <property type="match status" value="1"/>
</dbReference>
<organism evidence="5 6">
    <name type="scientific">Pseudonocardia ailaonensis</name>
    <dbReference type="NCBI Taxonomy" id="367279"/>
    <lineage>
        <taxon>Bacteria</taxon>
        <taxon>Bacillati</taxon>
        <taxon>Actinomycetota</taxon>
        <taxon>Actinomycetes</taxon>
        <taxon>Pseudonocardiales</taxon>
        <taxon>Pseudonocardiaceae</taxon>
        <taxon>Pseudonocardia</taxon>
    </lineage>
</organism>
<dbReference type="PANTHER" id="PTHR16305:SF35">
    <property type="entry name" value="TRANSCRIPTIONAL ACTIVATOR DOMAIN"/>
    <property type="match status" value="1"/>
</dbReference>
<gene>
    <name evidence="5" type="ORF">GCM10009836_70170</name>
</gene>
<feature type="region of interest" description="Disordered" evidence="3">
    <location>
        <begin position="509"/>
        <end position="572"/>
    </location>
</feature>
<protein>
    <recommendedName>
        <fullName evidence="4">HTH luxR-type domain-containing protein</fullName>
    </recommendedName>
</protein>
<dbReference type="Gene3D" id="1.10.10.10">
    <property type="entry name" value="Winged helix-like DNA-binding domain superfamily/Winged helix DNA-binding domain"/>
    <property type="match status" value="1"/>
</dbReference>
<dbReference type="PANTHER" id="PTHR16305">
    <property type="entry name" value="TESTICULAR SOLUBLE ADENYLYL CYCLASE"/>
    <property type="match status" value="1"/>
</dbReference>
<feature type="compositionally biased region" description="Acidic residues" evidence="3">
    <location>
        <begin position="515"/>
        <end position="524"/>
    </location>
</feature>
<dbReference type="InterPro" id="IPR016032">
    <property type="entry name" value="Sig_transdc_resp-reg_C-effctor"/>
</dbReference>
<reference evidence="5 6" key="1">
    <citation type="journal article" date="2019" name="Int. J. Syst. Evol. Microbiol.">
        <title>The Global Catalogue of Microorganisms (GCM) 10K type strain sequencing project: providing services to taxonomists for standard genome sequencing and annotation.</title>
        <authorList>
            <consortium name="The Broad Institute Genomics Platform"/>
            <consortium name="The Broad Institute Genome Sequencing Center for Infectious Disease"/>
            <person name="Wu L."/>
            <person name="Ma J."/>
        </authorList>
    </citation>
    <scope>NUCLEOTIDE SEQUENCE [LARGE SCALE GENOMIC DNA]</scope>
    <source>
        <strain evidence="5 6">JCM 16009</strain>
    </source>
</reference>
<evidence type="ECO:0000256" key="3">
    <source>
        <dbReference type="SAM" id="MobiDB-lite"/>
    </source>
</evidence>
<accession>A0ABN2NPK2</accession>
<sequence length="1091" mass="114124">MTPVRPGGRIALVGRGAERAALDRALERAGGGRAGGVLLAGDAGVGKSRLVRELTAQAGEEVLVLVGRCIDTADSALPYLPFTEVVSGLLGARPELAERFPGLVRLTTAAPEPERRERELGQLQVFEALLSALGAVAAERPVLLVLEDLHWADRSTRDLLVFLLSRLGAQRLLVLATYRSDDLHRRHPLRPVLAELVRLPAVERIDLAPLPPAEARELVSALAAELALGEGEVRRLAARSEGNAFFAEELVSAARGGGGLPEALADVLLARFERLPEPARQVLRVASVAGSTVPDGTLAAVSGLGTAEYEAAVHEAVAHQVLVIEPTGDLAFRHALLREAVYQDLLPGERSRLHLRYADLLSEVAQGATRGGRSRAAALAHHALAAHDLPRGLDASVRAAFEADRYGAPAEVLRHAERALELWPAVPGAEELTGTDEITLTLLASWPASATGDPERGIALSERALELADRAGDPLRAGEVRIRHAIRLLDRADTGGEAAVVAREAVRLLGGSPDGADDGGDSDADSGSGDGSGDGPDDGPGGGARAGTGRSADDPAGGPGPDGRAPDGSAPGTVELAWAHSILARALWRTDEVRAMHRHGVAALRISRAAAAAIGAGHPPPRAHPGIPEEPADVLLDAAAAEADALITLAVEEEFAGRGAHSRALLSEALPLARRSGNIGVELRIFFNRGMSHLEEGAPAAAVAEFALGGRRATETGTTWSNYGMNLRVAQLIAEFVAGDWEAAERTARLGGAMVAPVVAGRLAAAGLLVTVARGGLAEAERRWAELSAADPDDDQVVLLLGASGTESALRRGDPAEALRRAEEALARLRRMLPHHIASIMIAALGLGALPAGADPEPLLEIAEDAARQGIPRSGTLGVEGLAWLARARAEANRVRGADDPGAWAGVVEAFGDFEPYREAEGRVRRAEALLAGLQRRTETGRRDRPDPDPDRTETGAAERRDGAAATGPTRARAAHTRDEAVAELDRALEIAERLGAAPLAALAAEVRARAAPVQGEEAGHGPLTPREHAVLGLVAEGRTNRQVGEELFISEKTVSVHLTRVMAKLAAGSRTEAVAVGYERGLVPYRSTAR</sequence>
<feature type="domain" description="HTH luxR-type" evidence="4">
    <location>
        <begin position="1017"/>
        <end position="1082"/>
    </location>
</feature>
<dbReference type="Proteomes" id="UP001500449">
    <property type="component" value="Unassembled WGS sequence"/>
</dbReference>
<feature type="compositionally biased region" description="Low complexity" evidence="3">
    <location>
        <begin position="547"/>
        <end position="572"/>
    </location>
</feature>
<dbReference type="PRINTS" id="PR00038">
    <property type="entry name" value="HTHLUXR"/>
</dbReference>
<feature type="compositionally biased region" description="Basic and acidic residues" evidence="3">
    <location>
        <begin position="936"/>
        <end position="963"/>
    </location>
</feature>
<dbReference type="InterPro" id="IPR041664">
    <property type="entry name" value="AAA_16"/>
</dbReference>